<dbReference type="NCBIfam" id="NF004494">
    <property type="entry name" value="PRK05839.1"/>
    <property type="match status" value="1"/>
</dbReference>
<dbReference type="Proteomes" id="UP000256514">
    <property type="component" value="Unassembled WGS sequence"/>
</dbReference>
<dbReference type="AlphaFoldDB" id="A0A3D8IQN3"/>
<keyword evidence="2" id="KW-0032">Aminotransferase</keyword>
<dbReference type="Pfam" id="PF00155">
    <property type="entry name" value="Aminotran_1_2"/>
    <property type="match status" value="1"/>
</dbReference>
<evidence type="ECO:0000313" key="6">
    <source>
        <dbReference type="Proteomes" id="UP000256514"/>
    </source>
</evidence>
<dbReference type="Gene3D" id="3.90.1150.10">
    <property type="entry name" value="Aspartate Aminotransferase, domain 1"/>
    <property type="match status" value="1"/>
</dbReference>
<evidence type="ECO:0000256" key="1">
    <source>
        <dbReference type="ARBA" id="ARBA00001933"/>
    </source>
</evidence>
<feature type="domain" description="Aminotransferase class I/classII large" evidence="4">
    <location>
        <begin position="28"/>
        <end position="372"/>
    </location>
</feature>
<dbReference type="GO" id="GO:0030170">
    <property type="term" value="F:pyridoxal phosphate binding"/>
    <property type="evidence" value="ECO:0007669"/>
    <property type="project" value="InterPro"/>
</dbReference>
<organism evidence="5 6">
    <name type="scientific">Helicobacter equorum</name>
    <dbReference type="NCBI Taxonomy" id="361872"/>
    <lineage>
        <taxon>Bacteria</taxon>
        <taxon>Pseudomonadati</taxon>
        <taxon>Campylobacterota</taxon>
        <taxon>Epsilonproteobacteria</taxon>
        <taxon>Campylobacterales</taxon>
        <taxon>Helicobacteraceae</taxon>
        <taxon>Helicobacter</taxon>
    </lineage>
</organism>
<evidence type="ECO:0000256" key="3">
    <source>
        <dbReference type="ARBA" id="ARBA00022679"/>
    </source>
</evidence>
<dbReference type="EMBL" id="NXLT01000004">
    <property type="protein sequence ID" value="RDU66934.1"/>
    <property type="molecule type" value="Genomic_DNA"/>
</dbReference>
<dbReference type="Gene3D" id="3.40.640.10">
    <property type="entry name" value="Type I PLP-dependent aspartate aminotransferase-like (Major domain)"/>
    <property type="match status" value="1"/>
</dbReference>
<keyword evidence="6" id="KW-1185">Reference proteome</keyword>
<dbReference type="PANTHER" id="PTHR42832">
    <property type="entry name" value="AMINO ACID AMINOTRANSFERASE"/>
    <property type="match status" value="1"/>
</dbReference>
<dbReference type="CDD" id="cd00609">
    <property type="entry name" value="AAT_like"/>
    <property type="match status" value="1"/>
</dbReference>
<proteinExistence type="predicted"/>
<keyword evidence="3" id="KW-0808">Transferase</keyword>
<evidence type="ECO:0000256" key="2">
    <source>
        <dbReference type="ARBA" id="ARBA00022576"/>
    </source>
</evidence>
<evidence type="ECO:0000259" key="4">
    <source>
        <dbReference type="Pfam" id="PF00155"/>
    </source>
</evidence>
<dbReference type="SUPFAM" id="SSF53383">
    <property type="entry name" value="PLP-dependent transferases"/>
    <property type="match status" value="1"/>
</dbReference>
<dbReference type="RefSeq" id="WP_115571247.1">
    <property type="nucleotide sequence ID" value="NZ_NXLT01000004.1"/>
</dbReference>
<dbReference type="InterPro" id="IPR015421">
    <property type="entry name" value="PyrdxlP-dep_Trfase_major"/>
</dbReference>
<dbReference type="InterPro" id="IPR004839">
    <property type="entry name" value="Aminotransferase_I/II_large"/>
</dbReference>
<dbReference type="InterPro" id="IPR015422">
    <property type="entry name" value="PyrdxlP-dep_Trfase_small"/>
</dbReference>
<dbReference type="GO" id="GO:0008483">
    <property type="term" value="F:transaminase activity"/>
    <property type="evidence" value="ECO:0007669"/>
    <property type="project" value="UniProtKB-KW"/>
</dbReference>
<dbReference type="OrthoDB" id="9804474at2"/>
<reference evidence="5 6" key="1">
    <citation type="submission" date="2018-04" db="EMBL/GenBank/DDBJ databases">
        <title>Novel Campyloabacter and Helicobacter Species and Strains.</title>
        <authorList>
            <person name="Mannion A.J."/>
            <person name="Shen Z."/>
            <person name="Fox J.G."/>
        </authorList>
    </citation>
    <scope>NUCLEOTIDE SEQUENCE [LARGE SCALE GENOMIC DNA]</scope>
    <source>
        <strain evidence="5 6">MIT 12-6600</strain>
    </source>
</reference>
<accession>A0A3D8IQN3</accession>
<dbReference type="InterPro" id="IPR015424">
    <property type="entry name" value="PyrdxlP-dep_Trfase"/>
</dbReference>
<dbReference type="PANTHER" id="PTHR42832:SF3">
    <property type="entry name" value="L-GLUTAMINE--4-(METHYLSULFANYL)-2-OXOBUTANOATE AMINOTRANSFERASE"/>
    <property type="match status" value="1"/>
</dbReference>
<protein>
    <submittedName>
        <fullName evidence="5">Succinyldiaminopimelate transaminase</fullName>
    </submittedName>
</protein>
<comment type="caution">
    <text evidence="5">The sequence shown here is derived from an EMBL/GenBank/DDBJ whole genome shotgun (WGS) entry which is preliminary data.</text>
</comment>
<name>A0A3D8IQN3_9HELI</name>
<dbReference type="InterPro" id="IPR050881">
    <property type="entry name" value="LL-DAP_aminotransferase"/>
</dbReference>
<comment type="cofactor">
    <cofactor evidence="1">
        <name>pyridoxal 5'-phosphate</name>
        <dbReference type="ChEBI" id="CHEBI:597326"/>
    </cofactor>
</comment>
<sequence>MLTQFQSYPFEKLRALLSGITPPKIPPITLTIGEPQFQTPQNIQLSLKENTPLLNKYPRSSGEEYLINTQLAFIAHRYGIQLNPQQIIPTFGTREVLFNFPQFYLFGTQNPTIAYPNPFYQIYEGAAIACRAQTILMDLTPQNAFKPSLQSLLANPNKPQIVILNSPNNPTGSVLELDELIEWVQKALEYDFVILSDECYSELYVDTKPTSILEASLKAGNTNFKNILALNSISKRSSAPGLRSGFIAGDSDILKAYGLYRTYIGCAIPLPLQKAAACAWEDFHSPEQSRAIYAENLRVAQKIFPDIHISPYTFYVWLNVGDDEEFCKYIYATEGISVLPGSFLGRNGVGKGYVRLALVYDTPTITDALKRIRTSLQNFQKIHK</sequence>
<evidence type="ECO:0000313" key="5">
    <source>
        <dbReference type="EMBL" id="RDU66934.1"/>
    </source>
</evidence>
<gene>
    <name evidence="5" type="ORF">CQA54_06175</name>
</gene>